<evidence type="ECO:0008006" key="4">
    <source>
        <dbReference type="Google" id="ProtNLM"/>
    </source>
</evidence>
<accession>F2IGS2</accession>
<reference evidence="2 3" key="1">
    <citation type="journal article" date="2011" name="Stand. Genomic Sci.">
        <title>Complete genome sequence of the gliding freshwater bacterium Fluviicola taffensis type strain (RW262).</title>
        <authorList>
            <person name="Woyke T."/>
            <person name="Chertkov O."/>
            <person name="Lapidus A."/>
            <person name="Nolan M."/>
            <person name="Lucas S."/>
            <person name="Del Rio T.G."/>
            <person name="Tice H."/>
            <person name="Cheng J.F."/>
            <person name="Tapia R."/>
            <person name="Han C."/>
            <person name="Goodwin L."/>
            <person name="Pitluck S."/>
            <person name="Liolios K."/>
            <person name="Pagani I."/>
            <person name="Ivanova N."/>
            <person name="Huntemann M."/>
            <person name="Mavromatis K."/>
            <person name="Mikhailova N."/>
            <person name="Pati A."/>
            <person name="Chen A."/>
            <person name="Palaniappan K."/>
            <person name="Land M."/>
            <person name="Hauser L."/>
            <person name="Brambilla E.M."/>
            <person name="Rohde M."/>
            <person name="Mwirichia R."/>
            <person name="Sikorski J."/>
            <person name="Tindall B.J."/>
            <person name="Goker M."/>
            <person name="Bristow J."/>
            <person name="Eisen J.A."/>
            <person name="Markowitz V."/>
            <person name="Hugenholtz P."/>
            <person name="Klenk H.P."/>
            <person name="Kyrpides N.C."/>
        </authorList>
    </citation>
    <scope>NUCLEOTIDE SEQUENCE [LARGE SCALE GENOMIC DNA]</scope>
    <source>
        <strain evidence="3">DSM 16823 / RW262 / RW262</strain>
    </source>
</reference>
<gene>
    <name evidence="2" type="ordered locus">Fluta_1697</name>
</gene>
<dbReference type="AlphaFoldDB" id="F2IGS2"/>
<evidence type="ECO:0000256" key="1">
    <source>
        <dbReference type="SAM" id="Coils"/>
    </source>
</evidence>
<sequence>MENNKSVKCPNCQEVFKVDDSVFSDIVKQVRDTQFQEEITQRLAAAENEKKAAIELTKAQTNAGFQEQLAKKELEIAELKLKNKSELVDESAKKEETIRQLQSKLELAETQKKLELSEATSKVEKEKDRLQNELNSKNTEKELLEKSLKEQFHNQLLAKDEMLGLKDGEIERLKDYKQKLSTKMLGESLEQHCEIEFNKLRATAFQSAYFEKDNDASEGTKGDYIFKENDLHGNEIVSIMFEMKNENDQTSTKKKNDDFLAKLDKDRKAKGCEYAVLVTLLEADSEYYNTGIVDVSHKYDKMYIIRPQFFIQLITLLRNSGFKSLQYKAEINHIRSQNLDITHFEDKINAFKDGFAKNYELANKKFTTAIEEIDKTISHLQKTKDALLSSDRNLKLANEKAEGLTIKKLTHNNPTMKEKFDNLNNSVQQ</sequence>
<evidence type="ECO:0000313" key="2">
    <source>
        <dbReference type="EMBL" id="AEA43689.1"/>
    </source>
</evidence>
<dbReference type="InterPro" id="IPR019219">
    <property type="entry name" value="DUF2130"/>
</dbReference>
<dbReference type="OrthoDB" id="3224137at2"/>
<dbReference type="HOGENOM" id="CLU_034837_0_0_10"/>
<dbReference type="EMBL" id="CP002542">
    <property type="protein sequence ID" value="AEA43689.1"/>
    <property type="molecule type" value="Genomic_DNA"/>
</dbReference>
<keyword evidence="1" id="KW-0175">Coiled coil</keyword>
<dbReference type="STRING" id="755732.Fluta_1697"/>
<feature type="coiled-coil region" evidence="1">
    <location>
        <begin position="36"/>
        <end position="147"/>
    </location>
</feature>
<dbReference type="PIRSF" id="PIRSF005850">
    <property type="entry name" value="UCP005850"/>
    <property type="match status" value="1"/>
</dbReference>
<dbReference type="RefSeq" id="WP_013686460.1">
    <property type="nucleotide sequence ID" value="NC_015321.1"/>
</dbReference>
<dbReference type="KEGG" id="fte:Fluta_1697"/>
<name>F2IGS2_FLUTR</name>
<dbReference type="Proteomes" id="UP000007463">
    <property type="component" value="Chromosome"/>
</dbReference>
<dbReference type="eggNOG" id="COG4487">
    <property type="taxonomic scope" value="Bacteria"/>
</dbReference>
<evidence type="ECO:0000313" key="3">
    <source>
        <dbReference type="Proteomes" id="UP000007463"/>
    </source>
</evidence>
<protein>
    <recommendedName>
        <fullName evidence="4">DUF2130 domain-containing protein</fullName>
    </recommendedName>
</protein>
<proteinExistence type="predicted"/>
<reference evidence="3" key="2">
    <citation type="submission" date="2011-02" db="EMBL/GenBank/DDBJ databases">
        <title>The complete genome of Fluviicola taffensis DSM 16823.</title>
        <authorList>
            <consortium name="US DOE Joint Genome Institute (JGI-PGF)"/>
            <person name="Lucas S."/>
            <person name="Copeland A."/>
            <person name="Lapidus A."/>
            <person name="Bruce D."/>
            <person name="Goodwin L."/>
            <person name="Pitluck S."/>
            <person name="Kyrpides N."/>
            <person name="Mavromatis K."/>
            <person name="Ivanova N."/>
            <person name="Mikhailova N."/>
            <person name="Pagani I."/>
            <person name="Chertkov O."/>
            <person name="Detter J.C."/>
            <person name="Han C."/>
            <person name="Tapia R."/>
            <person name="Land M."/>
            <person name="Hauser L."/>
            <person name="Markowitz V."/>
            <person name="Cheng J.-F."/>
            <person name="Hugenholtz P."/>
            <person name="Woyke T."/>
            <person name="Wu D."/>
            <person name="Tindall B."/>
            <person name="Pomrenke H.G."/>
            <person name="Brambilla E."/>
            <person name="Klenk H.-P."/>
            <person name="Eisen J.A."/>
        </authorList>
    </citation>
    <scope>NUCLEOTIDE SEQUENCE [LARGE SCALE GENOMIC DNA]</scope>
    <source>
        <strain evidence="3">DSM 16823 / RW262 / RW262</strain>
    </source>
</reference>
<organism evidence="2 3">
    <name type="scientific">Fluviicola taffensis (strain DSM 16823 / NCIMB 13979 / RW262)</name>
    <dbReference type="NCBI Taxonomy" id="755732"/>
    <lineage>
        <taxon>Bacteria</taxon>
        <taxon>Pseudomonadati</taxon>
        <taxon>Bacteroidota</taxon>
        <taxon>Flavobacteriia</taxon>
        <taxon>Flavobacteriales</taxon>
        <taxon>Crocinitomicaceae</taxon>
        <taxon>Fluviicola</taxon>
    </lineage>
</organism>
<dbReference type="Pfam" id="PF09903">
    <property type="entry name" value="DUF2130"/>
    <property type="match status" value="1"/>
</dbReference>
<keyword evidence="3" id="KW-1185">Reference proteome</keyword>